<dbReference type="EMBL" id="KZ293797">
    <property type="protein sequence ID" value="PBK79233.1"/>
    <property type="molecule type" value="Genomic_DNA"/>
</dbReference>
<dbReference type="AlphaFoldDB" id="A0A2H3CSZ0"/>
<sequence>MYYGILLLIPIIFIKERKNHMRSKLKTAFNGEETASLHDHTVSSQVSQILVPLAIQVYRHLLLSQALNSGQRTFLKLFSTLTPPRFCPNRPSYLLVLCMCILAIARCSRTLHTCRNIPVLAYTPSQISVSMH</sequence>
<accession>A0A2H3CSZ0</accession>
<proteinExistence type="predicted"/>
<organism evidence="1 2">
    <name type="scientific">Armillaria gallica</name>
    <name type="common">Bulbous honey fungus</name>
    <name type="synonym">Armillaria bulbosa</name>
    <dbReference type="NCBI Taxonomy" id="47427"/>
    <lineage>
        <taxon>Eukaryota</taxon>
        <taxon>Fungi</taxon>
        <taxon>Dikarya</taxon>
        <taxon>Basidiomycota</taxon>
        <taxon>Agaricomycotina</taxon>
        <taxon>Agaricomycetes</taxon>
        <taxon>Agaricomycetidae</taxon>
        <taxon>Agaricales</taxon>
        <taxon>Marasmiineae</taxon>
        <taxon>Physalacriaceae</taxon>
        <taxon>Armillaria</taxon>
    </lineage>
</organism>
<reference evidence="2" key="1">
    <citation type="journal article" date="2017" name="Nat. Ecol. Evol.">
        <title>Genome expansion and lineage-specific genetic innovations in the forest pathogenic fungi Armillaria.</title>
        <authorList>
            <person name="Sipos G."/>
            <person name="Prasanna A.N."/>
            <person name="Walter M.C."/>
            <person name="O'Connor E."/>
            <person name="Balint B."/>
            <person name="Krizsan K."/>
            <person name="Kiss B."/>
            <person name="Hess J."/>
            <person name="Varga T."/>
            <person name="Slot J."/>
            <person name="Riley R."/>
            <person name="Boka B."/>
            <person name="Rigling D."/>
            <person name="Barry K."/>
            <person name="Lee J."/>
            <person name="Mihaltcheva S."/>
            <person name="LaButti K."/>
            <person name="Lipzen A."/>
            <person name="Waldron R."/>
            <person name="Moloney N.M."/>
            <person name="Sperisen C."/>
            <person name="Kredics L."/>
            <person name="Vagvoelgyi C."/>
            <person name="Patrignani A."/>
            <person name="Fitzpatrick D."/>
            <person name="Nagy I."/>
            <person name="Doyle S."/>
            <person name="Anderson J.B."/>
            <person name="Grigoriev I.V."/>
            <person name="Gueldener U."/>
            <person name="Muensterkoetter M."/>
            <person name="Nagy L.G."/>
        </authorList>
    </citation>
    <scope>NUCLEOTIDE SEQUENCE [LARGE SCALE GENOMIC DNA]</scope>
    <source>
        <strain evidence="2">Ar21-2</strain>
    </source>
</reference>
<dbReference type="InParanoid" id="A0A2H3CSZ0"/>
<dbReference type="Proteomes" id="UP000217790">
    <property type="component" value="Unassembled WGS sequence"/>
</dbReference>
<gene>
    <name evidence="1" type="ORF">ARMGADRAFT_175457</name>
</gene>
<evidence type="ECO:0000313" key="2">
    <source>
        <dbReference type="Proteomes" id="UP000217790"/>
    </source>
</evidence>
<keyword evidence="2" id="KW-1185">Reference proteome</keyword>
<evidence type="ECO:0000313" key="1">
    <source>
        <dbReference type="EMBL" id="PBK79233.1"/>
    </source>
</evidence>
<name>A0A2H3CSZ0_ARMGA</name>
<protein>
    <submittedName>
        <fullName evidence="1">Uncharacterized protein</fullName>
    </submittedName>
</protein>